<dbReference type="SUPFAM" id="SSF88659">
    <property type="entry name" value="Sigma3 and sigma4 domains of RNA polymerase sigma factors"/>
    <property type="match status" value="1"/>
</dbReference>
<feature type="domain" description="RNA polymerase sigma-70 region 2" evidence="6">
    <location>
        <begin position="32"/>
        <end position="101"/>
    </location>
</feature>
<evidence type="ECO:0000256" key="4">
    <source>
        <dbReference type="ARBA" id="ARBA00023125"/>
    </source>
</evidence>
<keyword evidence="5" id="KW-0804">Transcription</keyword>
<evidence type="ECO:0008006" key="10">
    <source>
        <dbReference type="Google" id="ProtNLM"/>
    </source>
</evidence>
<dbReference type="Gene3D" id="1.10.1740.10">
    <property type="match status" value="1"/>
</dbReference>
<dbReference type="InterPro" id="IPR036388">
    <property type="entry name" value="WH-like_DNA-bd_sf"/>
</dbReference>
<dbReference type="InterPro" id="IPR013249">
    <property type="entry name" value="RNA_pol_sigma70_r4_t2"/>
</dbReference>
<dbReference type="PANTHER" id="PTHR43133">
    <property type="entry name" value="RNA POLYMERASE ECF-TYPE SIGMA FACTO"/>
    <property type="match status" value="1"/>
</dbReference>
<dbReference type="InterPro" id="IPR013324">
    <property type="entry name" value="RNA_pol_sigma_r3/r4-like"/>
</dbReference>
<dbReference type="InterPro" id="IPR013325">
    <property type="entry name" value="RNA_pol_sigma_r2"/>
</dbReference>
<keyword evidence="2" id="KW-0805">Transcription regulation</keyword>
<dbReference type="GO" id="GO:0006352">
    <property type="term" value="P:DNA-templated transcription initiation"/>
    <property type="evidence" value="ECO:0007669"/>
    <property type="project" value="InterPro"/>
</dbReference>
<evidence type="ECO:0000256" key="3">
    <source>
        <dbReference type="ARBA" id="ARBA00023082"/>
    </source>
</evidence>
<dbReference type="Pfam" id="PF04542">
    <property type="entry name" value="Sigma70_r2"/>
    <property type="match status" value="1"/>
</dbReference>
<dbReference type="PANTHER" id="PTHR43133:SF8">
    <property type="entry name" value="RNA POLYMERASE SIGMA FACTOR HI_1459-RELATED"/>
    <property type="match status" value="1"/>
</dbReference>
<evidence type="ECO:0000259" key="6">
    <source>
        <dbReference type="Pfam" id="PF04542"/>
    </source>
</evidence>
<dbReference type="InterPro" id="IPR014284">
    <property type="entry name" value="RNA_pol_sigma-70_dom"/>
</dbReference>
<sequence length="190" mass="22332">MKGMTSLQQKIQEKRLLYRVLNKKDPEAYANLYDLYVEKIYRFVLFKVSSREEAEDITSDIFLKVWKYLIQKEGKDIESISGLLYRTARNAIIDHYRQRAKKQTCSIEGVEDTLSDNEQGRKVIELRQDADALLLAVRLLKQEYQEVILLRYIDEMSIAEIAAILGKKRTNIRVTLHRATKKLQEIFTQT</sequence>
<dbReference type="InterPro" id="IPR007627">
    <property type="entry name" value="RNA_pol_sigma70_r2"/>
</dbReference>
<dbReference type="NCBIfam" id="TIGR02937">
    <property type="entry name" value="sigma70-ECF"/>
    <property type="match status" value="1"/>
</dbReference>
<dbReference type="Gene3D" id="1.10.10.10">
    <property type="entry name" value="Winged helix-like DNA-binding domain superfamily/Winged helix DNA-binding domain"/>
    <property type="match status" value="1"/>
</dbReference>
<dbReference type="SUPFAM" id="SSF88946">
    <property type="entry name" value="Sigma2 domain of RNA polymerase sigma factors"/>
    <property type="match status" value="1"/>
</dbReference>
<comment type="similarity">
    <text evidence="1">Belongs to the sigma-70 factor family. ECF subfamily.</text>
</comment>
<dbReference type="InterPro" id="IPR039425">
    <property type="entry name" value="RNA_pol_sigma-70-like"/>
</dbReference>
<evidence type="ECO:0000256" key="5">
    <source>
        <dbReference type="ARBA" id="ARBA00023163"/>
    </source>
</evidence>
<dbReference type="AlphaFoldDB" id="A0A2M6W119"/>
<comment type="caution">
    <text evidence="8">The sequence shown here is derived from an EMBL/GenBank/DDBJ whole genome shotgun (WGS) entry which is preliminary data.</text>
</comment>
<evidence type="ECO:0000259" key="7">
    <source>
        <dbReference type="Pfam" id="PF08281"/>
    </source>
</evidence>
<feature type="domain" description="RNA polymerase sigma factor 70 region 4 type 2" evidence="7">
    <location>
        <begin position="131"/>
        <end position="183"/>
    </location>
</feature>
<dbReference type="Pfam" id="PF08281">
    <property type="entry name" value="Sigma70_r4_2"/>
    <property type="match status" value="1"/>
</dbReference>
<gene>
    <name evidence="8" type="ORF">COU33_03280</name>
</gene>
<proteinExistence type="inferred from homology"/>
<evidence type="ECO:0000313" key="9">
    <source>
        <dbReference type="Proteomes" id="UP000229362"/>
    </source>
</evidence>
<dbReference type="Proteomes" id="UP000229362">
    <property type="component" value="Unassembled WGS sequence"/>
</dbReference>
<evidence type="ECO:0000256" key="2">
    <source>
        <dbReference type="ARBA" id="ARBA00023015"/>
    </source>
</evidence>
<accession>A0A2M6W119</accession>
<keyword evidence="4" id="KW-0238">DNA-binding</keyword>
<protein>
    <recommendedName>
        <fullName evidence="10">RNA polymerase subunit sigma-24</fullName>
    </recommendedName>
</protein>
<evidence type="ECO:0000256" key="1">
    <source>
        <dbReference type="ARBA" id="ARBA00010641"/>
    </source>
</evidence>
<dbReference type="GO" id="GO:0003677">
    <property type="term" value="F:DNA binding"/>
    <property type="evidence" value="ECO:0007669"/>
    <property type="project" value="UniProtKB-KW"/>
</dbReference>
<reference evidence="9" key="1">
    <citation type="submission" date="2017-09" db="EMBL/GenBank/DDBJ databases">
        <title>Depth-based differentiation of microbial function through sediment-hosted aquifers and enrichment of novel symbionts in the deep terrestrial subsurface.</title>
        <authorList>
            <person name="Probst A.J."/>
            <person name="Ladd B."/>
            <person name="Jarett J.K."/>
            <person name="Geller-Mcgrath D.E."/>
            <person name="Sieber C.M.K."/>
            <person name="Emerson J.B."/>
            <person name="Anantharaman K."/>
            <person name="Thomas B.C."/>
            <person name="Malmstrom R."/>
            <person name="Stieglmeier M."/>
            <person name="Klingl A."/>
            <person name="Woyke T."/>
            <person name="Ryan C.M."/>
            <person name="Banfield J.F."/>
        </authorList>
    </citation>
    <scope>NUCLEOTIDE SEQUENCE [LARGE SCALE GENOMIC DNA]</scope>
</reference>
<organism evidence="8 9">
    <name type="scientific">Candidatus Magasanikbacteria bacterium CG10_big_fil_rev_8_21_14_0_10_43_6</name>
    <dbReference type="NCBI Taxonomy" id="1974650"/>
    <lineage>
        <taxon>Bacteria</taxon>
        <taxon>Candidatus Magasanikiibacteriota</taxon>
    </lineage>
</organism>
<dbReference type="CDD" id="cd06171">
    <property type="entry name" value="Sigma70_r4"/>
    <property type="match status" value="1"/>
</dbReference>
<dbReference type="EMBL" id="PFBZ01000142">
    <property type="protein sequence ID" value="PIT86420.1"/>
    <property type="molecule type" value="Genomic_DNA"/>
</dbReference>
<name>A0A2M6W119_9BACT</name>
<keyword evidence="3" id="KW-0731">Sigma factor</keyword>
<evidence type="ECO:0000313" key="8">
    <source>
        <dbReference type="EMBL" id="PIT86420.1"/>
    </source>
</evidence>
<dbReference type="GO" id="GO:0016987">
    <property type="term" value="F:sigma factor activity"/>
    <property type="evidence" value="ECO:0007669"/>
    <property type="project" value="UniProtKB-KW"/>
</dbReference>